<sequence length="99" mass="11013">MGLENVTRNNTLSCGFVVAGVGGVRPGTRMSRSFDWAGPIVVQWDGPFARCSSGLSMARRKCPALSTVRARVNRKLLIDCVYTPPPMWTNLWKLWIAMK</sequence>
<keyword evidence="2" id="KW-1185">Reference proteome</keyword>
<name>A0ABQ0NVH5_9MYCO</name>
<dbReference type="EMBL" id="BFCH01000048">
    <property type="protein sequence ID" value="GBG40917.1"/>
    <property type="molecule type" value="Genomic_DNA"/>
</dbReference>
<proteinExistence type="predicted"/>
<protein>
    <submittedName>
        <fullName evidence="1">Uncharacterized protein</fullName>
    </submittedName>
</protein>
<evidence type="ECO:0000313" key="1">
    <source>
        <dbReference type="EMBL" id="GBG40917.1"/>
    </source>
</evidence>
<organism evidence="1 2">
    <name type="scientific">Mycobacterium montefiorense</name>
    <dbReference type="NCBI Taxonomy" id="154654"/>
    <lineage>
        <taxon>Bacteria</taxon>
        <taxon>Bacillati</taxon>
        <taxon>Actinomycetota</taxon>
        <taxon>Actinomycetes</taxon>
        <taxon>Mycobacteriales</taxon>
        <taxon>Mycobacteriaceae</taxon>
        <taxon>Mycobacterium</taxon>
        <taxon>Mycobacterium simiae complex</taxon>
    </lineage>
</organism>
<comment type="caution">
    <text evidence="1">The sequence shown here is derived from an EMBL/GenBank/DDBJ whole genome shotgun (WGS) entry which is preliminary data.</text>
</comment>
<gene>
    <name evidence="1" type="ORF">MmonteBS_52890</name>
</gene>
<evidence type="ECO:0000313" key="2">
    <source>
        <dbReference type="Proteomes" id="UP000245060"/>
    </source>
</evidence>
<reference evidence="2" key="1">
    <citation type="submission" date="2018-04" db="EMBL/GenBank/DDBJ databases">
        <title>Draft genome sequence of Mycobacterium montefiorense isolated from Japanese black salamander.</title>
        <authorList>
            <person name="Fukano H."/>
            <person name="Yoshida M."/>
            <person name="Shimizu A."/>
            <person name="Iwao H."/>
            <person name="Kurata O."/>
            <person name="Katayama Y."/>
            <person name="Omatsu T."/>
            <person name="Mizutani T."/>
            <person name="Wada S."/>
            <person name="Hoshino Y."/>
        </authorList>
    </citation>
    <scope>NUCLEOTIDE SEQUENCE [LARGE SCALE GENOMIC DNA]</scope>
    <source>
        <strain evidence="2">BS</strain>
    </source>
</reference>
<accession>A0ABQ0NVH5</accession>
<dbReference type="Proteomes" id="UP000245060">
    <property type="component" value="Unassembled WGS sequence"/>
</dbReference>